<dbReference type="InterPro" id="IPR050083">
    <property type="entry name" value="HtpX_protease"/>
</dbReference>
<feature type="transmembrane region" description="Helical" evidence="11">
    <location>
        <begin position="192"/>
        <end position="210"/>
    </location>
</feature>
<sequence length="666" mass="70760">MATNFFERQRLARRDSQRLVILFGIAVIAIVVAVTAVLMVFLGLGDSGRVAQGKGILFSNWKVIAWTGGLTVAAIAGASLFRTIQLREGGAAVARSLGGTEIPPSSRDRHHQRLRNVVEEIAIASGVPVPQIFVLEHEPGINAFAAGLRTTDAAIGVTRGAIEQLSRDELQGVIAHEFSHVLNGDMRLNLRLIGWLAGITFLAVIGRILMRARGRNSGGIVMFGVALLVIGSIGLFCARMIKAGISRKREYLADASAVQFTRQNAGLAGALKKIAAHAHGSTLEATDAEEVSHMMFGDGVGYSKLFATHPPLEERIRALEPGFKLTDLTAWIRQQKSADVRTAAEERRAPLPDLEFTRVLGPAGAAIPAPVIIAGLPAAASAALAPGDVLEQVGSPGADDYRTAGLLHDSLPAGLDEAAHQPDLAMPVLAALLLAEPGAIRQAQLAAVAEKFDARAAQHADALTRLTAALHPMQRLPIAEIAFSSLRRMPAGHLRDTADVVQALVVADRNVSLFEFCLGFLLRQHIDEVLSPRDAKEGRKSLPAVQPAIGLVLSLLADVGHPDDRRAAERAFAAGLAELGQSITLKFDLPLDWSLRLGPALVELDQLGPVAKSMLIAAMTQAMANDGRIDVAEAELLRTTCAALHCPLPPLLHEARTRLAGTPTVD</sequence>
<keyword evidence="5" id="KW-0479">Metal-binding</keyword>
<evidence type="ECO:0000256" key="9">
    <source>
        <dbReference type="ARBA" id="ARBA00023049"/>
    </source>
</evidence>
<dbReference type="PANTHER" id="PTHR43221">
    <property type="entry name" value="PROTEASE HTPX"/>
    <property type="match status" value="1"/>
</dbReference>
<evidence type="ECO:0000256" key="1">
    <source>
        <dbReference type="ARBA" id="ARBA00001947"/>
    </source>
</evidence>
<evidence type="ECO:0000256" key="8">
    <source>
        <dbReference type="ARBA" id="ARBA00022989"/>
    </source>
</evidence>
<comment type="cofactor">
    <cofactor evidence="1">
        <name>Zn(2+)</name>
        <dbReference type="ChEBI" id="CHEBI:29105"/>
    </cofactor>
</comment>
<evidence type="ECO:0000313" key="13">
    <source>
        <dbReference type="EMBL" id="TCS93198.1"/>
    </source>
</evidence>
<keyword evidence="4 11" id="KW-0812">Transmembrane</keyword>
<name>A0A4S3KXF6_9GAMM</name>
<protein>
    <submittedName>
        <fullName evidence="13">Zn-dependent protease with chaperone function</fullName>
    </submittedName>
</protein>
<dbReference type="EMBL" id="SMAF01000029">
    <property type="protein sequence ID" value="TCS93198.1"/>
    <property type="molecule type" value="Genomic_DNA"/>
</dbReference>
<dbReference type="PANTHER" id="PTHR43221:SF2">
    <property type="entry name" value="PROTEASE HTPX HOMOLOG"/>
    <property type="match status" value="1"/>
</dbReference>
<keyword evidence="10 11" id="KW-0472">Membrane</keyword>
<gene>
    <name evidence="13" type="ORF">EDC25_12921</name>
</gene>
<dbReference type="InterPro" id="IPR001915">
    <property type="entry name" value="Peptidase_M48"/>
</dbReference>
<keyword evidence="14" id="KW-1185">Reference proteome</keyword>
<evidence type="ECO:0000256" key="5">
    <source>
        <dbReference type="ARBA" id="ARBA00022723"/>
    </source>
</evidence>
<feature type="transmembrane region" description="Helical" evidence="11">
    <location>
        <begin position="216"/>
        <end position="238"/>
    </location>
</feature>
<keyword evidence="3 13" id="KW-0645">Protease</keyword>
<dbReference type="GO" id="GO:0004222">
    <property type="term" value="F:metalloendopeptidase activity"/>
    <property type="evidence" value="ECO:0007669"/>
    <property type="project" value="InterPro"/>
</dbReference>
<comment type="caution">
    <text evidence="13">The sequence shown here is derived from an EMBL/GenBank/DDBJ whole genome shotgun (WGS) entry which is preliminary data.</text>
</comment>
<keyword evidence="7" id="KW-0862">Zinc</keyword>
<evidence type="ECO:0000256" key="2">
    <source>
        <dbReference type="ARBA" id="ARBA00022475"/>
    </source>
</evidence>
<organism evidence="13 14">
    <name type="scientific">Pseudofulvimonas gallinarii</name>
    <dbReference type="NCBI Taxonomy" id="634155"/>
    <lineage>
        <taxon>Bacteria</taxon>
        <taxon>Pseudomonadati</taxon>
        <taxon>Pseudomonadota</taxon>
        <taxon>Gammaproteobacteria</taxon>
        <taxon>Lysobacterales</taxon>
        <taxon>Rhodanobacteraceae</taxon>
        <taxon>Pseudofulvimonas</taxon>
    </lineage>
</organism>
<evidence type="ECO:0000313" key="14">
    <source>
        <dbReference type="Proteomes" id="UP000294599"/>
    </source>
</evidence>
<feature type="domain" description="Peptidase M48" evidence="12">
    <location>
        <begin position="110"/>
        <end position="320"/>
    </location>
</feature>
<dbReference type="Gene3D" id="3.30.2010.10">
    <property type="entry name" value="Metalloproteases ('zincins'), catalytic domain"/>
    <property type="match status" value="1"/>
</dbReference>
<dbReference type="GO" id="GO:0046872">
    <property type="term" value="F:metal ion binding"/>
    <property type="evidence" value="ECO:0007669"/>
    <property type="project" value="UniProtKB-KW"/>
</dbReference>
<evidence type="ECO:0000259" key="12">
    <source>
        <dbReference type="Pfam" id="PF01435"/>
    </source>
</evidence>
<dbReference type="GO" id="GO:0006508">
    <property type="term" value="P:proteolysis"/>
    <property type="evidence" value="ECO:0007669"/>
    <property type="project" value="UniProtKB-KW"/>
</dbReference>
<dbReference type="CDD" id="cd07340">
    <property type="entry name" value="M48B_Htpx_like"/>
    <property type="match status" value="1"/>
</dbReference>
<reference evidence="13 14" key="1">
    <citation type="submission" date="2019-03" db="EMBL/GenBank/DDBJ databases">
        <title>Genomic Encyclopedia of Type Strains, Phase IV (KMG-IV): sequencing the most valuable type-strain genomes for metagenomic binning, comparative biology and taxonomic classification.</title>
        <authorList>
            <person name="Goeker M."/>
        </authorList>
    </citation>
    <scope>NUCLEOTIDE SEQUENCE [LARGE SCALE GENOMIC DNA]</scope>
    <source>
        <strain evidence="13 14">DSM 21944</strain>
    </source>
</reference>
<keyword evidence="6" id="KW-0378">Hydrolase</keyword>
<dbReference type="Proteomes" id="UP000294599">
    <property type="component" value="Unassembled WGS sequence"/>
</dbReference>
<keyword evidence="8 11" id="KW-1133">Transmembrane helix</keyword>
<evidence type="ECO:0000256" key="11">
    <source>
        <dbReference type="SAM" id="Phobius"/>
    </source>
</evidence>
<accession>A0A4S3KXF6</accession>
<evidence type="ECO:0000256" key="3">
    <source>
        <dbReference type="ARBA" id="ARBA00022670"/>
    </source>
</evidence>
<evidence type="ECO:0000256" key="6">
    <source>
        <dbReference type="ARBA" id="ARBA00022801"/>
    </source>
</evidence>
<keyword evidence="9" id="KW-0482">Metalloprotease</keyword>
<evidence type="ECO:0000256" key="10">
    <source>
        <dbReference type="ARBA" id="ARBA00023136"/>
    </source>
</evidence>
<dbReference type="Pfam" id="PF01435">
    <property type="entry name" value="Peptidase_M48"/>
    <property type="match status" value="1"/>
</dbReference>
<keyword evidence="2" id="KW-1003">Cell membrane</keyword>
<feature type="transmembrane region" description="Helical" evidence="11">
    <location>
        <begin position="20"/>
        <end position="43"/>
    </location>
</feature>
<dbReference type="OrthoDB" id="15218at2"/>
<proteinExistence type="predicted"/>
<evidence type="ECO:0000256" key="4">
    <source>
        <dbReference type="ARBA" id="ARBA00022692"/>
    </source>
</evidence>
<dbReference type="AlphaFoldDB" id="A0A4S3KXF6"/>
<evidence type="ECO:0000256" key="7">
    <source>
        <dbReference type="ARBA" id="ARBA00022833"/>
    </source>
</evidence>
<feature type="transmembrane region" description="Helical" evidence="11">
    <location>
        <begin position="63"/>
        <end position="81"/>
    </location>
</feature>
<dbReference type="RefSeq" id="WP_123521041.1">
    <property type="nucleotide sequence ID" value="NZ_JBHLWF010000078.1"/>
</dbReference>